<name>A0ABQ5DSG2_9ASTR</name>
<evidence type="ECO:0000313" key="2">
    <source>
        <dbReference type="EMBL" id="GJT42117.1"/>
    </source>
</evidence>
<dbReference type="EMBL" id="BQNB010015618">
    <property type="protein sequence ID" value="GJT42117.1"/>
    <property type="molecule type" value="Genomic_DNA"/>
</dbReference>
<protein>
    <submittedName>
        <fullName evidence="2">Uncharacterized protein</fullName>
    </submittedName>
</protein>
<evidence type="ECO:0000256" key="1">
    <source>
        <dbReference type="SAM" id="Coils"/>
    </source>
</evidence>
<comment type="caution">
    <text evidence="2">The sequence shown here is derived from an EMBL/GenBank/DDBJ whole genome shotgun (WGS) entry which is preliminary data.</text>
</comment>
<keyword evidence="3" id="KW-1185">Reference proteome</keyword>
<reference evidence="2" key="1">
    <citation type="journal article" date="2022" name="Int. J. Mol. Sci.">
        <title>Draft Genome of Tanacetum Coccineum: Genomic Comparison of Closely Related Tanacetum-Family Plants.</title>
        <authorList>
            <person name="Yamashiro T."/>
            <person name="Shiraishi A."/>
            <person name="Nakayama K."/>
            <person name="Satake H."/>
        </authorList>
    </citation>
    <scope>NUCLEOTIDE SEQUENCE</scope>
</reference>
<reference evidence="2" key="2">
    <citation type="submission" date="2022-01" db="EMBL/GenBank/DDBJ databases">
        <authorList>
            <person name="Yamashiro T."/>
            <person name="Shiraishi A."/>
            <person name="Satake H."/>
            <person name="Nakayama K."/>
        </authorList>
    </citation>
    <scope>NUCLEOTIDE SEQUENCE</scope>
</reference>
<organism evidence="2 3">
    <name type="scientific">Tanacetum coccineum</name>
    <dbReference type="NCBI Taxonomy" id="301880"/>
    <lineage>
        <taxon>Eukaryota</taxon>
        <taxon>Viridiplantae</taxon>
        <taxon>Streptophyta</taxon>
        <taxon>Embryophyta</taxon>
        <taxon>Tracheophyta</taxon>
        <taxon>Spermatophyta</taxon>
        <taxon>Magnoliopsida</taxon>
        <taxon>eudicotyledons</taxon>
        <taxon>Gunneridae</taxon>
        <taxon>Pentapetalae</taxon>
        <taxon>asterids</taxon>
        <taxon>campanulids</taxon>
        <taxon>Asterales</taxon>
        <taxon>Asteraceae</taxon>
        <taxon>Asteroideae</taxon>
        <taxon>Anthemideae</taxon>
        <taxon>Anthemidinae</taxon>
        <taxon>Tanacetum</taxon>
    </lineage>
</organism>
<dbReference type="Proteomes" id="UP001151760">
    <property type="component" value="Unassembled WGS sequence"/>
</dbReference>
<gene>
    <name evidence="2" type="ORF">Tco_0941982</name>
</gene>
<sequence>MFSNMKRASNGYIGVDTLLFQTMLVHGQIFQGEGSTIPVECGCQHRGTATTVSSLDAGQGSGNIDKTPAMPYDLPLLRFHTLGSDEGRMQHNKLMDLVTKLSNRVVSLETDLQQTKKVYGAAYTKLIKKVKRLEDKLNKSRRKPRLLLSEEGDLDTEILA</sequence>
<keyword evidence="1" id="KW-0175">Coiled coil</keyword>
<accession>A0ABQ5DSG2</accession>
<proteinExistence type="predicted"/>
<evidence type="ECO:0000313" key="3">
    <source>
        <dbReference type="Proteomes" id="UP001151760"/>
    </source>
</evidence>
<feature type="coiled-coil region" evidence="1">
    <location>
        <begin position="98"/>
        <end position="143"/>
    </location>
</feature>